<sequence length="124" mass="14403">MAYNCTLVFLILLNKKKLCNLSMICKIEEGIMNLEKKNRIPPGILRNSDCIPPHIDNHDFIRPFCTVSFLSKCNIIFGHKIKIVGPGEFIDQLQFPFLLSKIYVTFRKMDKAKQPHNFKLDSDF</sequence>
<dbReference type="GO" id="GO:0003729">
    <property type="term" value="F:mRNA binding"/>
    <property type="evidence" value="ECO:0007669"/>
    <property type="project" value="InterPro"/>
</dbReference>
<dbReference type="Gene3D" id="2.60.120.590">
    <property type="entry name" value="Alpha-ketoglutarate-dependent dioxygenase AlkB-like"/>
    <property type="match status" value="1"/>
</dbReference>
<dbReference type="GO" id="GO:0006402">
    <property type="term" value="P:mRNA catabolic process"/>
    <property type="evidence" value="ECO:0007669"/>
    <property type="project" value="InterPro"/>
</dbReference>
<dbReference type="GO" id="GO:0032451">
    <property type="term" value="F:demethylase activity"/>
    <property type="evidence" value="ECO:0007669"/>
    <property type="project" value="InterPro"/>
</dbReference>
<name>A0AAV7H6A3_DENCH</name>
<accession>A0AAV7H6A3</accession>
<dbReference type="PANTHER" id="PTHR31447:SF19">
    <property type="entry name" value="RNA DEMETHYLASE ALKBH5-LIKE"/>
    <property type="match status" value="1"/>
</dbReference>
<organism evidence="2 3">
    <name type="scientific">Dendrobium chrysotoxum</name>
    <name type="common">Orchid</name>
    <dbReference type="NCBI Taxonomy" id="161865"/>
    <lineage>
        <taxon>Eukaryota</taxon>
        <taxon>Viridiplantae</taxon>
        <taxon>Streptophyta</taxon>
        <taxon>Embryophyta</taxon>
        <taxon>Tracheophyta</taxon>
        <taxon>Spermatophyta</taxon>
        <taxon>Magnoliopsida</taxon>
        <taxon>Liliopsida</taxon>
        <taxon>Asparagales</taxon>
        <taxon>Orchidaceae</taxon>
        <taxon>Epidendroideae</taxon>
        <taxon>Malaxideae</taxon>
        <taxon>Dendrobiinae</taxon>
        <taxon>Dendrobium</taxon>
    </lineage>
</organism>
<reference evidence="2 3" key="1">
    <citation type="journal article" date="2021" name="Hortic Res">
        <title>Chromosome-scale assembly of the Dendrobium chrysotoxum genome enhances the understanding of orchid evolution.</title>
        <authorList>
            <person name="Zhang Y."/>
            <person name="Zhang G.Q."/>
            <person name="Zhang D."/>
            <person name="Liu X.D."/>
            <person name="Xu X.Y."/>
            <person name="Sun W.H."/>
            <person name="Yu X."/>
            <person name="Zhu X."/>
            <person name="Wang Z.W."/>
            <person name="Zhao X."/>
            <person name="Zhong W.Y."/>
            <person name="Chen H."/>
            <person name="Yin W.L."/>
            <person name="Huang T."/>
            <person name="Niu S.C."/>
            <person name="Liu Z.J."/>
        </authorList>
    </citation>
    <scope>NUCLEOTIDE SEQUENCE [LARGE SCALE GENOMIC DNA]</scope>
    <source>
        <strain evidence="2">Lindl</strain>
    </source>
</reference>
<dbReference type="AlphaFoldDB" id="A0AAV7H6A3"/>
<comment type="caution">
    <text evidence="2">The sequence shown here is derived from an EMBL/GenBank/DDBJ whole genome shotgun (WGS) entry which is preliminary data.</text>
</comment>
<dbReference type="InterPro" id="IPR044842">
    <property type="entry name" value="ALKBH9B/ALKBH10B-like"/>
</dbReference>
<evidence type="ECO:0000313" key="2">
    <source>
        <dbReference type="EMBL" id="KAH0463555.1"/>
    </source>
</evidence>
<gene>
    <name evidence="2" type="ORF">IEQ34_008137</name>
</gene>
<protein>
    <submittedName>
        <fullName evidence="2">Uncharacterized protein</fullName>
    </submittedName>
</protein>
<keyword evidence="3" id="KW-1185">Reference proteome</keyword>
<comment type="similarity">
    <text evidence="1">Belongs to the alkB family.</text>
</comment>
<evidence type="ECO:0000256" key="1">
    <source>
        <dbReference type="ARBA" id="ARBA00007879"/>
    </source>
</evidence>
<evidence type="ECO:0000313" key="3">
    <source>
        <dbReference type="Proteomes" id="UP000775213"/>
    </source>
</evidence>
<proteinExistence type="inferred from homology"/>
<dbReference type="Proteomes" id="UP000775213">
    <property type="component" value="Unassembled WGS sequence"/>
</dbReference>
<dbReference type="InterPro" id="IPR037151">
    <property type="entry name" value="AlkB-like_sf"/>
</dbReference>
<dbReference type="PANTHER" id="PTHR31447">
    <property type="entry name" value="HYDROXYPROLINE-RICH GLYCOPROTEIN FAMILY PROTEIN-RELATED"/>
    <property type="match status" value="1"/>
</dbReference>
<dbReference type="EMBL" id="JAGFBR010000008">
    <property type="protein sequence ID" value="KAH0463555.1"/>
    <property type="molecule type" value="Genomic_DNA"/>
</dbReference>